<feature type="compositionally biased region" description="Gly residues" evidence="2">
    <location>
        <begin position="1"/>
        <end position="14"/>
    </location>
</feature>
<dbReference type="InterPro" id="IPR002048">
    <property type="entry name" value="EF_hand_dom"/>
</dbReference>
<keyword evidence="4" id="KW-1185">Reference proteome</keyword>
<organism evidence="4 5">
    <name type="scientific">Neophocaena asiaeorientalis asiaeorientalis</name>
    <name type="common">Yangtze finless porpoise</name>
    <name type="synonym">Neophocaena phocaenoides subsp. asiaeorientalis</name>
    <dbReference type="NCBI Taxonomy" id="1706337"/>
    <lineage>
        <taxon>Eukaryota</taxon>
        <taxon>Metazoa</taxon>
        <taxon>Chordata</taxon>
        <taxon>Craniata</taxon>
        <taxon>Vertebrata</taxon>
        <taxon>Euteleostomi</taxon>
        <taxon>Mammalia</taxon>
        <taxon>Eutheria</taxon>
        <taxon>Laurasiatheria</taxon>
        <taxon>Artiodactyla</taxon>
        <taxon>Whippomorpha</taxon>
        <taxon>Cetacea</taxon>
        <taxon>Odontoceti</taxon>
        <taxon>Phocoenidae</taxon>
        <taxon>Neophocaena</taxon>
    </lineage>
</organism>
<evidence type="ECO:0000259" key="3">
    <source>
        <dbReference type="PROSITE" id="PS50222"/>
    </source>
</evidence>
<sequence length="613" mass="66304">MEPSGPGTGTGVEGAAGDPYQRPARRTQWLLSALAHHYGLDRGVENEIVVLATGLDQYLQEVFHHLDCRGAGRLPRADFRALCAVLGLRAEEAAATWEAAGDTAAGDTNSGDVIAGVATDGDADAEEEARLALRAEPPELTFRQFHARLCGYFGTRAGPRLPRGALSEHIETQIRLRRPRRRRRAPPHTPGSDGGPDSECLARLEEENSSLRELVEDLRAALQSSDARCLALQVGLWKSQAGAQEAAHGGPEAAAVRELRQRRVARGGQGVDVGSQASEGLCRPLRHVNCCQWCHSSVPAFIVQQTLTGHSVLCWLPSRKRRLMGETQHNSCWRPWELRASRSEDSHLPTSPRASPEPQAKSGEPEDGGTRGPDLPPEGAWGSDSSSGSRTLHEARASPAVDEQLFRSVEGQAASDEEDDSQKWQQEQGPPAEVKALLAGLSSCGRGCVCRCDDQTAKKLVTYFTHFGSADHARALGELEQLGTQGCSGKTLGTPGEEAELRQKVDESEHLRLELQMVETERVRLSLLEEKLEDVLRLLQRLRDLNISKRALGKILLSTLDACRDPAHEGTSGPSAMLDALHRALAGCELLRREPLAPASAAPALSNSLLISC</sequence>
<evidence type="ECO:0000256" key="2">
    <source>
        <dbReference type="SAM" id="MobiDB-lite"/>
    </source>
</evidence>
<dbReference type="Pfam" id="PF15799">
    <property type="entry name" value="CCD48"/>
    <property type="match status" value="1"/>
</dbReference>
<dbReference type="STRING" id="1706337.A0A341CZ73"/>
<dbReference type="InterPro" id="IPR031601">
    <property type="entry name" value="CCD48"/>
</dbReference>
<dbReference type="KEGG" id="nasi:112411972"/>
<dbReference type="PROSITE" id="PS50222">
    <property type="entry name" value="EF_HAND_2"/>
    <property type="match status" value="1"/>
</dbReference>
<accession>A0A341CZ73</accession>
<proteinExistence type="predicted"/>
<evidence type="ECO:0000256" key="1">
    <source>
        <dbReference type="SAM" id="Coils"/>
    </source>
</evidence>
<dbReference type="RefSeq" id="XP_024619162.1">
    <property type="nucleotide sequence ID" value="XM_024763394.1"/>
</dbReference>
<dbReference type="InParanoid" id="A0A341CZ73"/>
<feature type="compositionally biased region" description="Basic residues" evidence="2">
    <location>
        <begin position="175"/>
        <end position="186"/>
    </location>
</feature>
<feature type="region of interest" description="Disordered" evidence="2">
    <location>
        <begin position="1"/>
        <end position="20"/>
    </location>
</feature>
<dbReference type="AlphaFoldDB" id="A0A341CZ73"/>
<gene>
    <name evidence="5" type="primary">EFCC1</name>
</gene>
<feature type="domain" description="EF-hand" evidence="3">
    <location>
        <begin position="54"/>
        <end position="89"/>
    </location>
</feature>
<feature type="coiled-coil region" evidence="1">
    <location>
        <begin position="501"/>
        <end position="545"/>
    </location>
</feature>
<name>A0A341CZ73_NEOAA</name>
<dbReference type="GeneID" id="112411972"/>
<evidence type="ECO:0000313" key="4">
    <source>
        <dbReference type="Proteomes" id="UP000252040"/>
    </source>
</evidence>
<evidence type="ECO:0000313" key="5">
    <source>
        <dbReference type="RefSeq" id="XP_024619162.1"/>
    </source>
</evidence>
<dbReference type="FunCoup" id="A0A341CZ73">
    <property type="interactions" value="114"/>
</dbReference>
<dbReference type="GO" id="GO:0005509">
    <property type="term" value="F:calcium ion binding"/>
    <property type="evidence" value="ECO:0007669"/>
    <property type="project" value="InterPro"/>
</dbReference>
<dbReference type="CTD" id="79825"/>
<keyword evidence="1" id="KW-0175">Coiled coil</keyword>
<protein>
    <submittedName>
        <fullName evidence="5">EF-hand and coiled-coil domain-containing protein 1</fullName>
    </submittedName>
</protein>
<dbReference type="Proteomes" id="UP000252040">
    <property type="component" value="Unplaced"/>
</dbReference>
<feature type="region of interest" description="Disordered" evidence="2">
    <location>
        <begin position="342"/>
        <end position="431"/>
    </location>
</feature>
<feature type="region of interest" description="Disordered" evidence="2">
    <location>
        <begin position="169"/>
        <end position="200"/>
    </location>
</feature>
<reference evidence="5" key="1">
    <citation type="submission" date="2025-08" db="UniProtKB">
        <authorList>
            <consortium name="RefSeq"/>
        </authorList>
    </citation>
    <scope>IDENTIFICATION</scope>
    <source>
        <tissue evidence="5">Meat</tissue>
    </source>
</reference>